<proteinExistence type="inferred from homology"/>
<dbReference type="InterPro" id="IPR005372">
    <property type="entry name" value="UPF0182"/>
</dbReference>
<keyword evidence="2 5" id="KW-0812">Transmembrane</keyword>
<organism evidence="6 7">
    <name type="scientific">Cyanobacterium stanieri LEGE 03274</name>
    <dbReference type="NCBI Taxonomy" id="1828756"/>
    <lineage>
        <taxon>Bacteria</taxon>
        <taxon>Bacillati</taxon>
        <taxon>Cyanobacteriota</taxon>
        <taxon>Cyanophyceae</taxon>
        <taxon>Oscillatoriophycideae</taxon>
        <taxon>Chroococcales</taxon>
        <taxon>Geminocystaceae</taxon>
        <taxon>Cyanobacterium</taxon>
    </lineage>
</organism>
<dbReference type="PANTHER" id="PTHR39344">
    <property type="entry name" value="UPF0182 PROTEIN SLL1060"/>
    <property type="match status" value="1"/>
</dbReference>
<evidence type="ECO:0000256" key="5">
    <source>
        <dbReference type="HAMAP-Rule" id="MF_01600"/>
    </source>
</evidence>
<evidence type="ECO:0000256" key="4">
    <source>
        <dbReference type="ARBA" id="ARBA00023136"/>
    </source>
</evidence>
<keyword evidence="3 5" id="KW-1133">Transmembrane helix</keyword>
<feature type="transmembrane region" description="Helical" evidence="5">
    <location>
        <begin position="372"/>
        <end position="392"/>
    </location>
</feature>
<feature type="transmembrane region" description="Helical" evidence="5">
    <location>
        <begin position="329"/>
        <end position="352"/>
    </location>
</feature>
<sequence>MAQVYKSPTKLIIFNHKIIITLLSLVMIGWLSIIGISRLGVEILWFDKLGYLETFWTQFKTKLLLGLGTFSISLFFLLTNIVITNKQVDHQQLYKRHKLEKFAPQSSPLGLKSLLFLLIMFSLAVGLSIIFYTQTANQAWMLSINLPNVQPRLESPFRLGAIAHLLGNISTTIWQGMIVLTIVILLLTKTRFWLTFTAFYASVIFALINSGYWIKFLQFFNSVDFGKTEPLFNHEISFYIFKLPFIQIIDIWIQGLFFYSISASLIIYLISNRSISEGEFKGLSRYQLRHIYILLSGLMFTIAIIHWLNRYGLVFSKRGVVYGAGYTDININLPLETTGAIIALGIGIWLLIKSVTGYGKENKNKKGLPFSLLPFICYVVFYGGGLGVAEIFQNTIVQPNEFDLEQTYIERNIQQTRAAFNLDEIDVRTFNPDGSLTLEDIQENNLTIDNIRLWDSRPILEANRQLQQIRPYYVFPDADIDRYNIKNDQGNSDYTQVIVAPRELDYELVPEQAKTWVNEHLTYTHGYGFTMSPVNRVQQGGLPFYFISDIGSELDPGELRVSSPAIRESLPVVRPRIYFGELTNTYVMTNTKFPEFDFPSAEENFSTTYGGLAGINIANPWNKFAFAVHLRDWRMLLTDNFTPESRILFRRNINERIKAIAPFLYYDRDPYLVVADGQPDDSNHLYWLIDAYTISNYYPYSDPGENQFNYIRNSVKVLVDAYNGRTTFYISEEKDPLIRSWKKIFPELFQPLENMPSDLIEHIRYPIDLFSTQSERLLTYHVQNTQVFYNREDQWQIPEEIYGDEALSINPYYLIMKLPIADQEEFILLHPYTPISRPNLIAWLAARSDGENYGKLLLYQFPKQELVFGPDQIEALINQDPLISGQISLWNRQGSKAIQGNLLVIPIEQSLLYVEPVYLEADQNSIPALTRVIVVYDNRIVMANSLQEAIDGVFASPEDTSPSTIIRPLRELGIE</sequence>
<name>A0ABR9V519_9CHRO</name>
<dbReference type="HAMAP" id="MF_01600">
    <property type="entry name" value="UPF0182"/>
    <property type="match status" value="1"/>
</dbReference>
<dbReference type="RefSeq" id="WP_193801121.1">
    <property type="nucleotide sequence ID" value="NZ_JADEWC010000020.1"/>
</dbReference>
<comment type="similarity">
    <text evidence="5">Belongs to the UPF0182 family.</text>
</comment>
<dbReference type="PANTHER" id="PTHR39344:SF1">
    <property type="entry name" value="UPF0182 PROTEIN SLL1060"/>
    <property type="match status" value="1"/>
</dbReference>
<feature type="transmembrane region" description="Helical" evidence="5">
    <location>
        <begin position="291"/>
        <end position="309"/>
    </location>
</feature>
<keyword evidence="7" id="KW-1185">Reference proteome</keyword>
<dbReference type="NCBIfam" id="NF002707">
    <property type="entry name" value="PRK02509.1"/>
    <property type="match status" value="1"/>
</dbReference>
<feature type="transmembrane region" description="Helical" evidence="5">
    <location>
        <begin position="109"/>
        <end position="132"/>
    </location>
</feature>
<feature type="transmembrane region" description="Helical" evidence="5">
    <location>
        <begin position="251"/>
        <end position="270"/>
    </location>
</feature>
<comment type="subcellular location">
    <subcellularLocation>
        <location evidence="5">Cell membrane</location>
        <topology evidence="5">Multi-pass membrane protein</topology>
    </subcellularLocation>
</comment>
<evidence type="ECO:0000256" key="2">
    <source>
        <dbReference type="ARBA" id="ARBA00022692"/>
    </source>
</evidence>
<gene>
    <name evidence="6" type="ORF">IQ215_09750</name>
</gene>
<feature type="transmembrane region" description="Helical" evidence="5">
    <location>
        <begin position="65"/>
        <end position="88"/>
    </location>
</feature>
<feature type="transmembrane region" description="Helical" evidence="5">
    <location>
        <begin position="193"/>
        <end position="214"/>
    </location>
</feature>
<dbReference type="Pfam" id="PF03699">
    <property type="entry name" value="UPF0182"/>
    <property type="match status" value="1"/>
</dbReference>
<evidence type="ECO:0000313" key="7">
    <source>
        <dbReference type="Proteomes" id="UP000654604"/>
    </source>
</evidence>
<dbReference type="Proteomes" id="UP000654604">
    <property type="component" value="Unassembled WGS sequence"/>
</dbReference>
<protein>
    <recommendedName>
        <fullName evidence="5">UPF0182 protein IQ215_09750</fullName>
    </recommendedName>
</protein>
<evidence type="ECO:0000256" key="3">
    <source>
        <dbReference type="ARBA" id="ARBA00022989"/>
    </source>
</evidence>
<comment type="caution">
    <text evidence="6">The sequence shown here is derived from an EMBL/GenBank/DDBJ whole genome shotgun (WGS) entry which is preliminary data.</text>
</comment>
<evidence type="ECO:0000256" key="1">
    <source>
        <dbReference type="ARBA" id="ARBA00022475"/>
    </source>
</evidence>
<feature type="transmembrane region" description="Helical" evidence="5">
    <location>
        <begin position="161"/>
        <end position="186"/>
    </location>
</feature>
<evidence type="ECO:0000313" key="6">
    <source>
        <dbReference type="EMBL" id="MBE9222977.1"/>
    </source>
</evidence>
<feature type="transmembrane region" description="Helical" evidence="5">
    <location>
        <begin position="20"/>
        <end position="45"/>
    </location>
</feature>
<reference evidence="6 7" key="1">
    <citation type="submission" date="2020-10" db="EMBL/GenBank/DDBJ databases">
        <authorList>
            <person name="Castelo-Branco R."/>
            <person name="Eusebio N."/>
            <person name="Adriana R."/>
            <person name="Vieira A."/>
            <person name="Brugerolle De Fraissinette N."/>
            <person name="Rezende De Castro R."/>
            <person name="Schneider M.P."/>
            <person name="Vasconcelos V."/>
            <person name="Leao P.N."/>
        </authorList>
    </citation>
    <scope>NUCLEOTIDE SEQUENCE [LARGE SCALE GENOMIC DNA]</scope>
    <source>
        <strain evidence="6 7">LEGE 03274</strain>
    </source>
</reference>
<accession>A0ABR9V519</accession>
<keyword evidence="4 5" id="KW-0472">Membrane</keyword>
<dbReference type="EMBL" id="JADEWC010000020">
    <property type="protein sequence ID" value="MBE9222977.1"/>
    <property type="molecule type" value="Genomic_DNA"/>
</dbReference>
<keyword evidence="1 5" id="KW-1003">Cell membrane</keyword>